<dbReference type="Proteomes" id="UP001472866">
    <property type="component" value="Chromosome 07"/>
</dbReference>
<dbReference type="AlphaFoldDB" id="A0AAX4PBW8"/>
<keyword evidence="1" id="KW-0175">Coiled coil</keyword>
<organism evidence="3 4">
    <name type="scientific">Chloropicon roscoffensis</name>
    <dbReference type="NCBI Taxonomy" id="1461544"/>
    <lineage>
        <taxon>Eukaryota</taxon>
        <taxon>Viridiplantae</taxon>
        <taxon>Chlorophyta</taxon>
        <taxon>Chloropicophyceae</taxon>
        <taxon>Chloropicales</taxon>
        <taxon>Chloropicaceae</taxon>
        <taxon>Chloropicon</taxon>
    </lineage>
</organism>
<evidence type="ECO:0000313" key="4">
    <source>
        <dbReference type="Proteomes" id="UP001472866"/>
    </source>
</evidence>
<evidence type="ECO:0000256" key="2">
    <source>
        <dbReference type="SAM" id="Phobius"/>
    </source>
</evidence>
<evidence type="ECO:0000313" key="3">
    <source>
        <dbReference type="EMBL" id="WZN63065.1"/>
    </source>
</evidence>
<protein>
    <submittedName>
        <fullName evidence="3">Uncharacterized protein</fullName>
    </submittedName>
</protein>
<evidence type="ECO:0000256" key="1">
    <source>
        <dbReference type="SAM" id="Coils"/>
    </source>
</evidence>
<gene>
    <name evidence="3" type="ORF">HKI87_07g46100</name>
</gene>
<proteinExistence type="predicted"/>
<name>A0AAX4PBW8_9CHLO</name>
<keyword evidence="2" id="KW-0812">Transmembrane</keyword>
<reference evidence="3 4" key="1">
    <citation type="submission" date="2024-03" db="EMBL/GenBank/DDBJ databases">
        <title>Complete genome sequence of the green alga Chloropicon roscoffensis RCC1871.</title>
        <authorList>
            <person name="Lemieux C."/>
            <person name="Pombert J.-F."/>
            <person name="Otis C."/>
            <person name="Turmel M."/>
        </authorList>
    </citation>
    <scope>NUCLEOTIDE SEQUENCE [LARGE SCALE GENOMIC DNA]</scope>
    <source>
        <strain evidence="3 4">RCC1871</strain>
    </source>
</reference>
<dbReference type="EMBL" id="CP151507">
    <property type="protein sequence ID" value="WZN63065.1"/>
    <property type="molecule type" value="Genomic_DNA"/>
</dbReference>
<accession>A0AAX4PBW8</accession>
<keyword evidence="4" id="KW-1185">Reference proteome</keyword>
<keyword evidence="2" id="KW-0472">Membrane</keyword>
<feature type="transmembrane region" description="Helical" evidence="2">
    <location>
        <begin position="25"/>
        <end position="44"/>
    </location>
</feature>
<sequence>MASGTSGGRITTKTTSMALRVAKGLVGGTALAGGTYAGLCYYAIWNAEQRVKRIDVEIVELGKAVHKCEGEITASLATAEDIKRQRDAMAKKVEGVRVSLAKAEEQVARLKGDLEQFGNQVAEKDAKIKEQSQQTSLLRRMMQERKESVTVAKEALSAAHKEALRTRREMDPIKRLQLDRFV</sequence>
<feature type="coiled-coil region" evidence="1">
    <location>
        <begin position="93"/>
        <end position="134"/>
    </location>
</feature>
<keyword evidence="2" id="KW-1133">Transmembrane helix</keyword>